<evidence type="ECO:0000313" key="1">
    <source>
        <dbReference type="EMBL" id="KEF51626.1"/>
    </source>
</evidence>
<dbReference type="Proteomes" id="UP000027920">
    <property type="component" value="Unassembled WGS sequence"/>
</dbReference>
<dbReference type="OrthoDB" id="5296at2759"/>
<dbReference type="GeneID" id="25287155"/>
<name>A0A072NVJ0_9EURO</name>
<dbReference type="AlphaFoldDB" id="A0A072NVJ0"/>
<reference evidence="1 2" key="1">
    <citation type="submission" date="2013-03" db="EMBL/GenBank/DDBJ databases">
        <title>The Genome Sequence of Exophiala aquamarina CBS 119918.</title>
        <authorList>
            <consortium name="The Broad Institute Genomics Platform"/>
            <person name="Cuomo C."/>
            <person name="de Hoog S."/>
            <person name="Gorbushina A."/>
            <person name="Walker B."/>
            <person name="Young S.K."/>
            <person name="Zeng Q."/>
            <person name="Gargeya S."/>
            <person name="Fitzgerald M."/>
            <person name="Haas B."/>
            <person name="Abouelleil A."/>
            <person name="Allen A.W."/>
            <person name="Alvarado L."/>
            <person name="Arachchi H.M."/>
            <person name="Berlin A.M."/>
            <person name="Chapman S.B."/>
            <person name="Gainer-Dewar J."/>
            <person name="Goldberg J."/>
            <person name="Griggs A."/>
            <person name="Gujja S."/>
            <person name="Hansen M."/>
            <person name="Howarth C."/>
            <person name="Imamovic A."/>
            <person name="Ireland A."/>
            <person name="Larimer J."/>
            <person name="McCowan C."/>
            <person name="Murphy C."/>
            <person name="Pearson M."/>
            <person name="Poon T.W."/>
            <person name="Priest M."/>
            <person name="Roberts A."/>
            <person name="Saif S."/>
            <person name="Shea T."/>
            <person name="Sisk P."/>
            <person name="Sykes S."/>
            <person name="Wortman J."/>
            <person name="Nusbaum C."/>
            <person name="Birren B."/>
        </authorList>
    </citation>
    <scope>NUCLEOTIDE SEQUENCE [LARGE SCALE GENOMIC DNA]</scope>
    <source>
        <strain evidence="1 2">CBS 119918</strain>
    </source>
</reference>
<dbReference type="HOGENOM" id="CLU_2849695_0_0_1"/>
<proteinExistence type="predicted"/>
<sequence length="65" mass="7387">MANIEVEWEVEGIISPQESVTKMLKVIEEKGKSDSGTFWCWDGKVCLPYPDMIERACMIGMELTC</sequence>
<dbReference type="EMBL" id="AMGV01000022">
    <property type="protein sequence ID" value="KEF51626.1"/>
    <property type="molecule type" value="Genomic_DNA"/>
</dbReference>
<keyword evidence="2" id="KW-1185">Reference proteome</keyword>
<dbReference type="RefSeq" id="XP_013254216.1">
    <property type="nucleotide sequence ID" value="XM_013398762.1"/>
</dbReference>
<protein>
    <submittedName>
        <fullName evidence="1">Uncharacterized protein</fullName>
    </submittedName>
</protein>
<organism evidence="1 2">
    <name type="scientific">Exophiala aquamarina CBS 119918</name>
    <dbReference type="NCBI Taxonomy" id="1182545"/>
    <lineage>
        <taxon>Eukaryota</taxon>
        <taxon>Fungi</taxon>
        <taxon>Dikarya</taxon>
        <taxon>Ascomycota</taxon>
        <taxon>Pezizomycotina</taxon>
        <taxon>Eurotiomycetes</taxon>
        <taxon>Chaetothyriomycetidae</taxon>
        <taxon>Chaetothyriales</taxon>
        <taxon>Herpotrichiellaceae</taxon>
        <taxon>Exophiala</taxon>
    </lineage>
</organism>
<evidence type="ECO:0000313" key="2">
    <source>
        <dbReference type="Proteomes" id="UP000027920"/>
    </source>
</evidence>
<gene>
    <name evidence="1" type="ORF">A1O9_12261</name>
</gene>
<comment type="caution">
    <text evidence="1">The sequence shown here is derived from an EMBL/GenBank/DDBJ whole genome shotgun (WGS) entry which is preliminary data.</text>
</comment>
<dbReference type="VEuPathDB" id="FungiDB:A1O9_12261"/>
<accession>A0A072NVJ0</accession>